<evidence type="ECO:0000313" key="2">
    <source>
        <dbReference type="Proteomes" id="UP001558101"/>
    </source>
</evidence>
<comment type="caution">
    <text evidence="1">The sequence shown here is derived from an EMBL/GenBank/DDBJ whole genome shotgun (WGS) entry which is preliminary data.</text>
</comment>
<reference evidence="1 2" key="1">
    <citation type="submission" date="2024-07" db="EMBL/GenBank/DDBJ databases">
        <title>Genomes of novel Serratia strains from suburban soil.</title>
        <authorList>
            <person name="Markert E.X."/>
            <person name="Severe K."/>
            <person name="Severe L."/>
            <person name="Twing K.I."/>
            <person name="Ward L.M."/>
        </authorList>
    </citation>
    <scope>NUCLEOTIDE SEQUENCE [LARGE SCALE GENOMIC DNA]</scope>
    <source>
        <strain evidence="1 2">3C-UT</strain>
    </source>
</reference>
<organism evidence="1 2">
    <name type="scientific">Serratia quinivorans</name>
    <dbReference type="NCBI Taxonomy" id="137545"/>
    <lineage>
        <taxon>Bacteria</taxon>
        <taxon>Pseudomonadati</taxon>
        <taxon>Pseudomonadota</taxon>
        <taxon>Gammaproteobacteria</taxon>
        <taxon>Enterobacterales</taxon>
        <taxon>Yersiniaceae</taxon>
        <taxon>Serratia</taxon>
    </lineage>
</organism>
<name>A0ABV3UG22_9GAMM</name>
<sequence length="75" mass="8394">MSKVKTYSVNKFDAWLQTKGDDTAGSYVKYEDYAELSKKCEALTKALKHAVPWLPSADEELDYLVSTALGNEDES</sequence>
<protein>
    <submittedName>
        <fullName evidence="1">Uncharacterized protein</fullName>
    </submittedName>
</protein>
<dbReference type="RefSeq" id="WP_368453053.1">
    <property type="nucleotide sequence ID" value="NZ_JBFQXQ010000001.1"/>
</dbReference>
<proteinExistence type="predicted"/>
<gene>
    <name evidence="1" type="ORF">AB4M04_01520</name>
</gene>
<dbReference type="EMBL" id="JBFQXQ010000001">
    <property type="protein sequence ID" value="MEX3170762.1"/>
    <property type="molecule type" value="Genomic_DNA"/>
</dbReference>
<dbReference type="Proteomes" id="UP001558101">
    <property type="component" value="Unassembled WGS sequence"/>
</dbReference>
<evidence type="ECO:0000313" key="1">
    <source>
        <dbReference type="EMBL" id="MEX3170762.1"/>
    </source>
</evidence>
<accession>A0ABV3UG22</accession>
<keyword evidence="2" id="KW-1185">Reference proteome</keyword>